<dbReference type="AlphaFoldDB" id="A0A8J5LTU2"/>
<comment type="similarity">
    <text evidence="2">Belongs to the cysteine synthase/cystathionine beta-synthase family.</text>
</comment>
<evidence type="ECO:0000256" key="3">
    <source>
        <dbReference type="ARBA" id="ARBA00022605"/>
    </source>
</evidence>
<sequence>MEAYQPLASVKDRGGLRLFVPDKSMIEDAEEKGLLTPGVSTLLAATGGNLGIGLAYIAIRKGYKFIAVMPTEYSLEKQILLRYWGAEVSPADSKLGFQGMNDRVNKLKESIPDVYEIDQVTNLANPEAHFRGTDLIGFQNIGMCFEDLSTSLGLPSIFLKHSCRIRPEIWKDTAGKVDIFVAAAGSGGTITDAEEKGLLTPGVSTLLAATSGNLGIGLMCTAIGKGYKFIAVVPAKYSLEKLILLRYLGAEISLTDPELGIQGMIDRVNKLKESIPDVYEIDQFTNLANPEAHFRGTGPEIWKDTAGKVDIFVTAPGSGGTLTGIARYLKMKNPNVKIVCVEPVESAVVSGGEPGKHYIQGVGPGVIPENLDTTCIDEVVTVSSEEAMTQARRLATDEGLLVGISSGANLAACLKIASKQENEGKMIVTIFPSGGERYLSSKLFESVTRLTTNARRGAKSRSRVKPTATGRPVLDPRRPFAAYFSHVAASRDGGTWPFCLRLPPLRTQTPTKLFQDQILVIKLRSKSATAAMLRNPAKGFPPPVTEPELNLRCPRCESTDTKFCYYNNYNLSQPRHFCKSCQRYWTKGGVLRNVPIGGGTRKNAKRPTASFSPSAHVPDSKRRHLAKPEPVSILYPSLDVDSRLIGSTASFSSLLGVPNYVSTSAVGAHGLELQSPHGNAGFESWAAPATLLNYYSEFWDGAWPNASIYYNPTSSLQ</sequence>
<dbReference type="PROSITE" id="PS50884">
    <property type="entry name" value="ZF_DOF_2"/>
    <property type="match status" value="1"/>
</dbReference>
<dbReference type="InterPro" id="IPR050214">
    <property type="entry name" value="Cys_Synth/Cystath_Beta-Synth"/>
</dbReference>
<comment type="pathway">
    <text evidence="7">Amino-acid biosynthesis.</text>
</comment>
<comment type="cofactor">
    <cofactor evidence="1">
        <name>pyridoxal 5'-phosphate</name>
        <dbReference type="ChEBI" id="CHEBI:597326"/>
    </cofactor>
</comment>
<dbReference type="GO" id="GO:0019344">
    <property type="term" value="P:cysteine biosynthetic process"/>
    <property type="evidence" value="ECO:0007669"/>
    <property type="project" value="UniProtKB-KW"/>
</dbReference>
<keyword evidence="12" id="KW-1185">Reference proteome</keyword>
<dbReference type="SUPFAM" id="SSF53686">
    <property type="entry name" value="Tryptophan synthase beta subunit-like PLP-dependent enzymes"/>
    <property type="match status" value="2"/>
</dbReference>
<comment type="caution">
    <text evidence="11">The sequence shown here is derived from an EMBL/GenBank/DDBJ whole genome shotgun (WGS) entry which is preliminary data.</text>
</comment>
<evidence type="ECO:0000256" key="6">
    <source>
        <dbReference type="ARBA" id="ARBA00023192"/>
    </source>
</evidence>
<evidence type="ECO:0000256" key="7">
    <source>
        <dbReference type="ARBA" id="ARBA00029440"/>
    </source>
</evidence>
<evidence type="ECO:0000256" key="9">
    <source>
        <dbReference type="SAM" id="MobiDB-lite"/>
    </source>
</evidence>
<keyword evidence="8" id="KW-0862">Zinc</keyword>
<dbReference type="PANTHER" id="PTHR10314">
    <property type="entry name" value="CYSTATHIONINE BETA-SYNTHASE"/>
    <property type="match status" value="1"/>
</dbReference>
<keyword evidence="6" id="KW-0198">Cysteine biosynthesis</keyword>
<evidence type="ECO:0000256" key="8">
    <source>
        <dbReference type="PROSITE-ProRule" id="PRU00071"/>
    </source>
</evidence>
<accession>A0A8J5LTU2</accession>
<dbReference type="Gene3D" id="3.40.50.1100">
    <property type="match status" value="4"/>
</dbReference>
<evidence type="ECO:0000259" key="10">
    <source>
        <dbReference type="PROSITE" id="PS50884"/>
    </source>
</evidence>
<feature type="region of interest" description="Disordered" evidence="9">
    <location>
        <begin position="596"/>
        <end position="623"/>
    </location>
</feature>
<dbReference type="GO" id="GO:0016740">
    <property type="term" value="F:transferase activity"/>
    <property type="evidence" value="ECO:0007669"/>
    <property type="project" value="UniProtKB-KW"/>
</dbReference>
<keyword evidence="8" id="KW-0863">Zinc-finger</keyword>
<evidence type="ECO:0000313" key="12">
    <source>
        <dbReference type="Proteomes" id="UP000734854"/>
    </source>
</evidence>
<dbReference type="Pfam" id="PF02701">
    <property type="entry name" value="Zn_ribbon_Dof"/>
    <property type="match status" value="1"/>
</dbReference>
<reference evidence="11 12" key="1">
    <citation type="submission" date="2020-08" db="EMBL/GenBank/DDBJ databases">
        <title>Plant Genome Project.</title>
        <authorList>
            <person name="Zhang R.-G."/>
        </authorList>
    </citation>
    <scope>NUCLEOTIDE SEQUENCE [LARGE SCALE GENOMIC DNA]</scope>
    <source>
        <tissue evidence="11">Rhizome</tissue>
    </source>
</reference>
<proteinExistence type="inferred from homology"/>
<keyword evidence="8" id="KW-0479">Metal-binding</keyword>
<protein>
    <recommendedName>
        <fullName evidence="10">Dof-type domain-containing protein</fullName>
    </recommendedName>
</protein>
<keyword evidence="4" id="KW-0808">Transferase</keyword>
<dbReference type="GO" id="GO:0003677">
    <property type="term" value="F:DNA binding"/>
    <property type="evidence" value="ECO:0007669"/>
    <property type="project" value="UniProtKB-UniRule"/>
</dbReference>
<evidence type="ECO:0000313" key="11">
    <source>
        <dbReference type="EMBL" id="KAG6534674.1"/>
    </source>
</evidence>
<dbReference type="PROSITE" id="PS01361">
    <property type="entry name" value="ZF_DOF_1"/>
    <property type="match status" value="1"/>
</dbReference>
<dbReference type="CDD" id="cd01561">
    <property type="entry name" value="CBS_like"/>
    <property type="match status" value="1"/>
</dbReference>
<evidence type="ECO:0000256" key="1">
    <source>
        <dbReference type="ARBA" id="ARBA00001933"/>
    </source>
</evidence>
<dbReference type="EMBL" id="JACMSC010000002">
    <property type="protein sequence ID" value="KAG6534674.1"/>
    <property type="molecule type" value="Genomic_DNA"/>
</dbReference>
<comment type="subcellular location">
    <subcellularLocation>
        <location evidence="8">Nucleus</location>
    </subcellularLocation>
</comment>
<keyword evidence="3" id="KW-0028">Amino-acid biosynthesis</keyword>
<dbReference type="Pfam" id="PF00291">
    <property type="entry name" value="PALP"/>
    <property type="match status" value="2"/>
</dbReference>
<dbReference type="InterPro" id="IPR036052">
    <property type="entry name" value="TrpB-like_PALP_sf"/>
</dbReference>
<name>A0A8J5LTU2_ZINOF</name>
<dbReference type="FunFam" id="3.40.50.1100:FF:000006">
    <property type="entry name" value="Cysteine synthase"/>
    <property type="match status" value="1"/>
</dbReference>
<gene>
    <name evidence="11" type="ORF">ZIOFF_008577</name>
</gene>
<dbReference type="InterPro" id="IPR003851">
    <property type="entry name" value="Znf_Dof"/>
</dbReference>
<keyword evidence="8" id="KW-0238">DNA-binding</keyword>
<evidence type="ECO:0000256" key="2">
    <source>
        <dbReference type="ARBA" id="ARBA00007103"/>
    </source>
</evidence>
<dbReference type="GO" id="GO:0005634">
    <property type="term" value="C:nucleus"/>
    <property type="evidence" value="ECO:0007669"/>
    <property type="project" value="UniProtKB-SubCell"/>
</dbReference>
<organism evidence="11 12">
    <name type="scientific">Zingiber officinale</name>
    <name type="common">Ginger</name>
    <name type="synonym">Amomum zingiber</name>
    <dbReference type="NCBI Taxonomy" id="94328"/>
    <lineage>
        <taxon>Eukaryota</taxon>
        <taxon>Viridiplantae</taxon>
        <taxon>Streptophyta</taxon>
        <taxon>Embryophyta</taxon>
        <taxon>Tracheophyta</taxon>
        <taxon>Spermatophyta</taxon>
        <taxon>Magnoliopsida</taxon>
        <taxon>Liliopsida</taxon>
        <taxon>Zingiberales</taxon>
        <taxon>Zingiberaceae</taxon>
        <taxon>Zingiber</taxon>
    </lineage>
</organism>
<evidence type="ECO:0000256" key="5">
    <source>
        <dbReference type="ARBA" id="ARBA00022898"/>
    </source>
</evidence>
<feature type="domain" description="Dof-type" evidence="10">
    <location>
        <begin position="551"/>
        <end position="605"/>
    </location>
</feature>
<evidence type="ECO:0000256" key="4">
    <source>
        <dbReference type="ARBA" id="ARBA00022679"/>
    </source>
</evidence>
<keyword evidence="5" id="KW-0663">Pyridoxal phosphate</keyword>
<dbReference type="GO" id="GO:0006355">
    <property type="term" value="P:regulation of DNA-templated transcription"/>
    <property type="evidence" value="ECO:0007669"/>
    <property type="project" value="InterPro"/>
</dbReference>
<dbReference type="Proteomes" id="UP000734854">
    <property type="component" value="Unassembled WGS sequence"/>
</dbReference>
<dbReference type="GO" id="GO:0008270">
    <property type="term" value="F:zinc ion binding"/>
    <property type="evidence" value="ECO:0007669"/>
    <property type="project" value="UniProtKB-KW"/>
</dbReference>
<keyword evidence="8" id="KW-0539">Nucleus</keyword>
<dbReference type="InterPro" id="IPR001926">
    <property type="entry name" value="TrpB-like_PALP"/>
</dbReference>